<keyword evidence="3" id="KW-0964">Secreted</keyword>
<sequence length="1856" mass="195291">MKRGNFTKFFSAFLALAMVLSLLTPFTASANAEKAKPFKPDNHSESIMQQKAAIAEQLNLLDGGSKLHKDLQGLTGNGQVAVIVHLSEKPVALEQGIKELAGKTFTSAEATAVKKKVKTQQTAMKKEMQVKNINFTEKFAYDTVLNGFSATVQAGDLEKLLAIKGVTLIEPDTEVHAFEAPVSSGTVDANMNTSISFLGIEKLWAEGIEGQGIKVAVLDTGIDKDHPDFAGIYKGGKNFIPNSATYTRTRADNDASETSPVERPAGTPEFSATGSAFYTSHGTHVAGTIAAIGANPYGVKGIAPKVDLYAYRVLGAYGSGSTSGIIAAIEESVKQKMDVINLSLGGGANSETDGGSFAINNAMMAGTISVIATGNSGPKRGTMGTPSTARLGIAVGNTTNPEANFDSNVHVTVGDYQLSKTINLMGTTFGADLATQLSGEYEVLTVPGMGTKADYNGLDVNGKVALVSRGDIAFVDKIAVAKEAGAIAILIHNFAGGSNAPNASGTFLGDAFEFIPAYDLSQTDGDAIRAALKGGQGTVTFSNFNKTMTIGDNVNDSSSRGPSTPNFDIKPDVSAPGTNIMSTIPMYKADFPAASYEEAFTRKTGTSMATPHIAGIAALVKQANPGWSAFDVKVALSNSAKILDTTKYDVMSQGAGRVQAYAAAHPTILAYAMDEAVLDTSGEIVDNIKGTVTFGPQSIKEKNISVTKDILVKDMKGNGGNYNVTVDVTKSFEDAKVTVDKSAFTLNGEQLLTVTLTASKKANAPPGSEILGYIHINGEGTEVSLPFAAEFGGAPASAFENFAITETDLSFNNDGIKDSAVLSFKLTGDVTTNYIELWDIMDPEGGEYGDGYIGYLHAGTSLAAGSYTLNVAGNYKPWTEGAAQTTIPDGLYTIDFTGQTVSGEPAILSGYVGPVVVKSEAGTIEGALKGTAATGKIIDKYIDYQAELVNYDLGYDVNTKLKASYEVMENDTVKSSGPVKLAQDGSFTIDVGTLTKDNSVKVKYVDAAGNAAEKVLVDDGTGVKYSVDKEELALQVGGTENLTVTETTTKADGTKEDKNVTAEATFVSADEKIVTVKNGAVTAVAAGKTAITVSYKEFTATIAVEVAAKDGQDQVTYSVSKTNLTIGVGQQEQLFVTQKTTKADGSVVEKDVTGTVNYDVVNSDIAKFEKGLITALAAGKTQARVMVPGQEDMYVYLEVTAAPQDQVTYSVSKKNLTIGVGQSEQFYVTQTTTKADGTVTEKDFTGNGSYNAVNNKVATVKKGLVTALAEGQTQVRVMIPNEEAIYVYVEVVKLPQDIITYKVNKTNVKMNVGDQLQLKVTETTLTPKGQTSKKDVTATTSFKVVNNKIAKVQKGLVTAITGGQTQVLVTIPDQDPILVYLNVKGDVLTYSVDKNSVALKAGATEQLTVIEKTTKADGSVTEKSVTADSKFKSADPNVVTLSKGLVTAVGPGETVITVSHPNFTTTVTAIVEQDVITYSVDKNSVTLKADGTEQLTVIETTTKADGSVTEKSVTADAKFKSANPKVVTLSKGLVTAVGPGETVITVSHPNFTTTVTAIVEQDVIITTELITNPAALELVVGESSRISVQSIETKNGEATSTDVTEIAAYSGFDSTVIDVQQGQIIAVGAGETTITASYGNDVATIFVKVEMVSVPELPEAPEVPESPGAQKYSVSEAEIAAYVNDKQAKEIFIALPENGEEIAIEFNSTILNTIVNAKKGLVVTRGETSFFFSKKAVEKLMQQADGDATITLSEANASSIADAISENFIVNLEGGTGDNRFALNQFNEKIEIVLPIDASKVIKNNKIAVRDLHSTNTIKAKYNNGVLEFTATGPGSFVVINTSTVNRAGNFVAISY</sequence>
<dbReference type="Pfam" id="PF05922">
    <property type="entry name" value="Inhibitor_I9"/>
    <property type="match status" value="1"/>
</dbReference>
<feature type="region of interest" description="Disordered" evidence="10">
    <location>
        <begin position="248"/>
        <end position="267"/>
    </location>
</feature>
<feature type="domain" description="BIG2" evidence="12">
    <location>
        <begin position="1205"/>
        <end position="1288"/>
    </location>
</feature>
<evidence type="ECO:0000313" key="14">
    <source>
        <dbReference type="Proteomes" id="UP001549104"/>
    </source>
</evidence>
<keyword evidence="5 11" id="KW-0732">Signal</keyword>
<dbReference type="SUPFAM" id="SSF49373">
    <property type="entry name" value="Invasin/intimin cell-adhesion fragments"/>
    <property type="match status" value="2"/>
</dbReference>
<dbReference type="PROSITE" id="PS00136">
    <property type="entry name" value="SUBTILASE_ASP"/>
    <property type="match status" value="1"/>
</dbReference>
<feature type="domain" description="BIG2" evidence="12">
    <location>
        <begin position="1386"/>
        <end position="1469"/>
    </location>
</feature>
<keyword evidence="4 8" id="KW-0645">Protease</keyword>
<evidence type="ECO:0000256" key="4">
    <source>
        <dbReference type="ARBA" id="ARBA00022670"/>
    </source>
</evidence>
<dbReference type="Gene3D" id="2.60.40.1080">
    <property type="match status" value="7"/>
</dbReference>
<feature type="active site" description="Charge relay system" evidence="8">
    <location>
        <position position="607"/>
    </location>
</feature>
<feature type="domain" description="BIG2" evidence="12">
    <location>
        <begin position="1021"/>
        <end position="1105"/>
    </location>
</feature>
<dbReference type="PANTHER" id="PTHR43806:SF65">
    <property type="entry name" value="SERINE PROTEASE APRX"/>
    <property type="match status" value="1"/>
</dbReference>
<dbReference type="Proteomes" id="UP001549104">
    <property type="component" value="Unassembled WGS sequence"/>
</dbReference>
<dbReference type="SUPFAM" id="SSF52743">
    <property type="entry name" value="Subtilisin-like"/>
    <property type="match status" value="1"/>
</dbReference>
<dbReference type="InterPro" id="IPR003343">
    <property type="entry name" value="Big_2"/>
</dbReference>
<dbReference type="CDD" id="cd07474">
    <property type="entry name" value="Peptidases_S8_subtilisin_Vpr-like"/>
    <property type="match status" value="1"/>
</dbReference>
<feature type="signal peptide" evidence="11">
    <location>
        <begin position="1"/>
        <end position="30"/>
    </location>
</feature>
<dbReference type="InterPro" id="IPR008964">
    <property type="entry name" value="Invasin/intimin_cell_adhesion"/>
</dbReference>
<dbReference type="SUPFAM" id="SSF52025">
    <property type="entry name" value="PA domain"/>
    <property type="match status" value="1"/>
</dbReference>
<dbReference type="PROSITE" id="PS00137">
    <property type="entry name" value="SUBTILASE_HIS"/>
    <property type="match status" value="1"/>
</dbReference>
<dbReference type="InterPro" id="IPR015500">
    <property type="entry name" value="Peptidase_S8_subtilisin-rel"/>
</dbReference>
<dbReference type="PANTHER" id="PTHR43806">
    <property type="entry name" value="PEPTIDASE S8"/>
    <property type="match status" value="1"/>
</dbReference>
<feature type="domain" description="BIG2" evidence="12">
    <location>
        <begin position="99"/>
        <end position="183"/>
    </location>
</feature>
<dbReference type="PROSITE" id="PS51892">
    <property type="entry name" value="SUBTILASE"/>
    <property type="match status" value="1"/>
</dbReference>
<evidence type="ECO:0000259" key="12">
    <source>
        <dbReference type="SMART" id="SM00635"/>
    </source>
</evidence>
<dbReference type="InterPro" id="IPR037045">
    <property type="entry name" value="S8pro/Inhibitor_I9_sf"/>
</dbReference>
<dbReference type="Gene3D" id="3.50.30.30">
    <property type="match status" value="1"/>
</dbReference>
<dbReference type="InterPro" id="IPR023827">
    <property type="entry name" value="Peptidase_S8_Asp-AS"/>
</dbReference>
<dbReference type="InterPro" id="IPR023828">
    <property type="entry name" value="Peptidase_S8_Ser-AS"/>
</dbReference>
<evidence type="ECO:0000256" key="10">
    <source>
        <dbReference type="SAM" id="MobiDB-lite"/>
    </source>
</evidence>
<organism evidence="13 14">
    <name type="scientific">Sporosarcina psychrophila</name>
    <name type="common">Bacillus psychrophilus</name>
    <dbReference type="NCBI Taxonomy" id="1476"/>
    <lineage>
        <taxon>Bacteria</taxon>
        <taxon>Bacillati</taxon>
        <taxon>Bacillota</taxon>
        <taxon>Bacilli</taxon>
        <taxon>Bacillales</taxon>
        <taxon>Caryophanaceae</taxon>
        <taxon>Sporosarcina</taxon>
    </lineage>
</organism>
<dbReference type="InterPro" id="IPR034213">
    <property type="entry name" value="S8_Vpr-like"/>
</dbReference>
<accession>A0ABV2K3G7</accession>
<dbReference type="Gene3D" id="3.30.70.80">
    <property type="entry name" value="Peptidase S8 propeptide/proteinase inhibitor I9"/>
    <property type="match status" value="1"/>
</dbReference>
<feature type="domain" description="BIG2" evidence="12">
    <location>
        <begin position="1113"/>
        <end position="1196"/>
    </location>
</feature>
<feature type="active site" description="Charge relay system" evidence="8">
    <location>
        <position position="219"/>
    </location>
</feature>
<gene>
    <name evidence="13" type="ORF">ABIC55_000451</name>
</gene>
<dbReference type="Pfam" id="PF02225">
    <property type="entry name" value="PA"/>
    <property type="match status" value="1"/>
</dbReference>
<dbReference type="SMART" id="SM00635">
    <property type="entry name" value="BID_2"/>
    <property type="match status" value="6"/>
</dbReference>
<dbReference type="InterPro" id="IPR046450">
    <property type="entry name" value="PA_dom_sf"/>
</dbReference>
<dbReference type="GO" id="GO:0006508">
    <property type="term" value="P:proteolysis"/>
    <property type="evidence" value="ECO:0007669"/>
    <property type="project" value="UniProtKB-KW"/>
</dbReference>
<keyword evidence="14" id="KW-1185">Reference proteome</keyword>
<reference evidence="13 14" key="1">
    <citation type="submission" date="2024-06" db="EMBL/GenBank/DDBJ databases">
        <title>Sorghum-associated microbial communities from plants grown in Nebraska, USA.</title>
        <authorList>
            <person name="Schachtman D."/>
        </authorList>
    </citation>
    <scope>NUCLEOTIDE SEQUENCE [LARGE SCALE GENOMIC DNA]</scope>
    <source>
        <strain evidence="13 14">1288</strain>
    </source>
</reference>
<evidence type="ECO:0000256" key="8">
    <source>
        <dbReference type="PROSITE-ProRule" id="PRU01240"/>
    </source>
</evidence>
<dbReference type="RefSeq" id="WP_354312006.1">
    <property type="nucleotide sequence ID" value="NZ_JBEPME010000001.1"/>
</dbReference>
<dbReference type="EMBL" id="JBEPME010000001">
    <property type="protein sequence ID" value="MET3655367.1"/>
    <property type="molecule type" value="Genomic_DNA"/>
</dbReference>
<dbReference type="Pfam" id="PF00082">
    <property type="entry name" value="Peptidase_S8"/>
    <property type="match status" value="1"/>
</dbReference>
<dbReference type="InterPro" id="IPR050131">
    <property type="entry name" value="Peptidase_S8_subtilisin-like"/>
</dbReference>
<feature type="active site" description="Charge relay system" evidence="8">
    <location>
        <position position="281"/>
    </location>
</feature>
<feature type="region of interest" description="Disordered" evidence="10">
    <location>
        <begin position="552"/>
        <end position="572"/>
    </location>
</feature>
<dbReference type="GO" id="GO:0008233">
    <property type="term" value="F:peptidase activity"/>
    <property type="evidence" value="ECO:0007669"/>
    <property type="project" value="UniProtKB-KW"/>
</dbReference>
<evidence type="ECO:0000256" key="11">
    <source>
        <dbReference type="SAM" id="SignalP"/>
    </source>
</evidence>
<dbReference type="PRINTS" id="PR00723">
    <property type="entry name" value="SUBTILISIN"/>
</dbReference>
<dbReference type="InterPro" id="IPR010259">
    <property type="entry name" value="S8pro/Inhibitor_I9"/>
</dbReference>
<feature type="chain" id="PRO_5046396520" evidence="11">
    <location>
        <begin position="31"/>
        <end position="1856"/>
    </location>
</feature>
<name>A0ABV2K3G7_SPOPS</name>
<feature type="compositionally biased region" description="Polar residues" evidence="10">
    <location>
        <begin position="552"/>
        <end position="566"/>
    </location>
</feature>
<evidence type="ECO:0000256" key="2">
    <source>
        <dbReference type="ARBA" id="ARBA00022512"/>
    </source>
</evidence>
<evidence type="ECO:0000256" key="9">
    <source>
        <dbReference type="RuleBase" id="RU003355"/>
    </source>
</evidence>
<comment type="caution">
    <text evidence="13">The sequence shown here is derived from an EMBL/GenBank/DDBJ whole genome shotgun (WGS) entry which is preliminary data.</text>
</comment>
<keyword evidence="7 8" id="KW-0720">Serine protease</keyword>
<dbReference type="PROSITE" id="PS00138">
    <property type="entry name" value="SUBTILASE_SER"/>
    <property type="match status" value="1"/>
</dbReference>
<dbReference type="Gene3D" id="3.40.50.200">
    <property type="entry name" value="Peptidase S8/S53 domain"/>
    <property type="match status" value="1"/>
</dbReference>
<evidence type="ECO:0000313" key="13">
    <source>
        <dbReference type="EMBL" id="MET3655367.1"/>
    </source>
</evidence>
<dbReference type="CDD" id="cd02133">
    <property type="entry name" value="PA_C5a_like"/>
    <property type="match status" value="1"/>
</dbReference>
<protein>
    <submittedName>
        <fullName evidence="13">Subtilisin family serine protease/uncharacterized cupin superfamily protein</fullName>
    </submittedName>
</protein>
<evidence type="ECO:0000256" key="6">
    <source>
        <dbReference type="ARBA" id="ARBA00022801"/>
    </source>
</evidence>
<proteinExistence type="inferred from homology"/>
<comment type="similarity">
    <text evidence="1 8 9">Belongs to the peptidase S8 family.</text>
</comment>
<dbReference type="InterPro" id="IPR000209">
    <property type="entry name" value="Peptidase_S8/S53_dom"/>
</dbReference>
<dbReference type="InterPro" id="IPR022398">
    <property type="entry name" value="Peptidase_S8_His-AS"/>
</dbReference>
<dbReference type="InterPro" id="IPR036852">
    <property type="entry name" value="Peptidase_S8/S53_dom_sf"/>
</dbReference>
<keyword evidence="2" id="KW-0134">Cell wall</keyword>
<dbReference type="InterPro" id="IPR003137">
    <property type="entry name" value="PA_domain"/>
</dbReference>
<evidence type="ECO:0000256" key="7">
    <source>
        <dbReference type="ARBA" id="ARBA00022825"/>
    </source>
</evidence>
<evidence type="ECO:0000256" key="1">
    <source>
        <dbReference type="ARBA" id="ARBA00011073"/>
    </source>
</evidence>
<evidence type="ECO:0000256" key="5">
    <source>
        <dbReference type="ARBA" id="ARBA00022729"/>
    </source>
</evidence>
<keyword evidence="6 8" id="KW-0378">Hydrolase</keyword>
<feature type="domain" description="BIG2" evidence="12">
    <location>
        <begin position="1474"/>
        <end position="1557"/>
    </location>
</feature>
<evidence type="ECO:0000256" key="3">
    <source>
        <dbReference type="ARBA" id="ARBA00022525"/>
    </source>
</evidence>